<protein>
    <submittedName>
        <fullName evidence="2">Uncharacterized protein</fullName>
    </submittedName>
</protein>
<keyword evidence="1" id="KW-0472">Membrane</keyword>
<dbReference type="AlphaFoldDB" id="A0A1V9FMP1"/>
<evidence type="ECO:0000256" key="1">
    <source>
        <dbReference type="SAM" id="Phobius"/>
    </source>
</evidence>
<comment type="caution">
    <text evidence="2">The sequence shown here is derived from an EMBL/GenBank/DDBJ whole genome shotgun (WGS) entry which is preliminary data.</text>
</comment>
<reference evidence="2 3" key="1">
    <citation type="submission" date="2016-03" db="EMBL/GenBank/DDBJ databases">
        <title>Niastella vici sp. nov., isolated from farmland soil.</title>
        <authorList>
            <person name="Chen L."/>
            <person name="Wang D."/>
            <person name="Yang S."/>
            <person name="Wang G."/>
        </authorList>
    </citation>
    <scope>NUCLEOTIDE SEQUENCE [LARGE SCALE GENOMIC DNA]</scope>
    <source>
        <strain evidence="2 3">DJ57</strain>
    </source>
</reference>
<keyword evidence="1" id="KW-1133">Transmembrane helix</keyword>
<proteinExistence type="predicted"/>
<accession>A0A1V9FMP1</accession>
<evidence type="ECO:0000313" key="3">
    <source>
        <dbReference type="Proteomes" id="UP000192796"/>
    </source>
</evidence>
<dbReference type="STRING" id="1703345.A3860_36925"/>
<dbReference type="EMBL" id="LVYD01000076">
    <property type="protein sequence ID" value="OQP59577.1"/>
    <property type="molecule type" value="Genomic_DNA"/>
</dbReference>
<evidence type="ECO:0000313" key="2">
    <source>
        <dbReference type="EMBL" id="OQP59577.1"/>
    </source>
</evidence>
<keyword evidence="3" id="KW-1185">Reference proteome</keyword>
<gene>
    <name evidence="2" type="ORF">A3860_36925</name>
</gene>
<sequence>MTYIDDFIKSEESKMTWFDKVLGNYPRVRTTKFIAVAAPSLALGEKKVIKPSVLYKAIVIIVLPIPCLVWIGLLRLMLVDQFPFGVILFGLLLVSLIIYLLLYFTFFKKRYNYRITVDGEGITFDKNKFYWAEIAETGIMNRQEGKRTNSYLLIFHKDTTVNKYDLFNFGISDRKLAAIIEYYKKG</sequence>
<organism evidence="2 3">
    <name type="scientific">Niastella vici</name>
    <dbReference type="NCBI Taxonomy" id="1703345"/>
    <lineage>
        <taxon>Bacteria</taxon>
        <taxon>Pseudomonadati</taxon>
        <taxon>Bacteroidota</taxon>
        <taxon>Chitinophagia</taxon>
        <taxon>Chitinophagales</taxon>
        <taxon>Chitinophagaceae</taxon>
        <taxon>Niastella</taxon>
    </lineage>
</organism>
<feature type="transmembrane region" description="Helical" evidence="1">
    <location>
        <begin position="84"/>
        <end position="106"/>
    </location>
</feature>
<name>A0A1V9FMP1_9BACT</name>
<dbReference type="OrthoDB" id="676692at2"/>
<keyword evidence="1" id="KW-0812">Transmembrane</keyword>
<dbReference type="RefSeq" id="WP_081154556.1">
    <property type="nucleotide sequence ID" value="NZ_LVYD01000076.1"/>
</dbReference>
<dbReference type="Proteomes" id="UP000192796">
    <property type="component" value="Unassembled WGS sequence"/>
</dbReference>
<feature type="transmembrane region" description="Helical" evidence="1">
    <location>
        <begin position="53"/>
        <end position="78"/>
    </location>
</feature>